<name>A0ABZ2YK56_9BACT</name>
<keyword evidence="4" id="KW-1185">Reference proteome</keyword>
<evidence type="ECO:0000256" key="1">
    <source>
        <dbReference type="ARBA" id="ARBA00022441"/>
    </source>
</evidence>
<dbReference type="RefSeq" id="WP_341835055.1">
    <property type="nucleotide sequence ID" value="NZ_CP149822.1"/>
</dbReference>
<dbReference type="Pfam" id="PF24681">
    <property type="entry name" value="Kelch_KLHDC2_KLHL20_DRC7"/>
    <property type="match status" value="1"/>
</dbReference>
<gene>
    <name evidence="3" type="ORF">WJU16_19325</name>
</gene>
<organism evidence="3 4">
    <name type="scientific">Chitinophaga pollutisoli</name>
    <dbReference type="NCBI Taxonomy" id="3133966"/>
    <lineage>
        <taxon>Bacteria</taxon>
        <taxon>Pseudomonadati</taxon>
        <taxon>Bacteroidota</taxon>
        <taxon>Chitinophagia</taxon>
        <taxon>Chitinophagales</taxon>
        <taxon>Chitinophagaceae</taxon>
        <taxon>Chitinophaga</taxon>
    </lineage>
</organism>
<dbReference type="PANTHER" id="PTHR45632">
    <property type="entry name" value="LD33804P"/>
    <property type="match status" value="1"/>
</dbReference>
<dbReference type="SUPFAM" id="SSF117281">
    <property type="entry name" value="Kelch motif"/>
    <property type="match status" value="1"/>
</dbReference>
<proteinExistence type="predicted"/>
<dbReference type="Proteomes" id="UP001485459">
    <property type="component" value="Chromosome"/>
</dbReference>
<evidence type="ECO:0000256" key="2">
    <source>
        <dbReference type="ARBA" id="ARBA00022737"/>
    </source>
</evidence>
<reference evidence="4" key="1">
    <citation type="submission" date="2024-03" db="EMBL/GenBank/DDBJ databases">
        <title>Chitinophaga horti sp. nov., isolated from garden soil.</title>
        <authorList>
            <person name="Lee D.S."/>
            <person name="Han D.M."/>
            <person name="Baek J.H."/>
            <person name="Choi D.G."/>
            <person name="Jeon J.H."/>
            <person name="Jeon C.O."/>
        </authorList>
    </citation>
    <scope>NUCLEOTIDE SEQUENCE [LARGE SCALE GENOMIC DNA]</scope>
    <source>
        <strain evidence="4">GPA1</strain>
    </source>
</reference>
<dbReference type="PROSITE" id="PS51257">
    <property type="entry name" value="PROKAR_LIPOPROTEIN"/>
    <property type="match status" value="1"/>
</dbReference>
<dbReference type="PANTHER" id="PTHR45632:SF3">
    <property type="entry name" value="KELCH-LIKE PROTEIN 32"/>
    <property type="match status" value="1"/>
</dbReference>
<evidence type="ECO:0000313" key="4">
    <source>
        <dbReference type="Proteomes" id="UP001485459"/>
    </source>
</evidence>
<accession>A0ABZ2YK56</accession>
<dbReference type="Gene3D" id="2.120.10.80">
    <property type="entry name" value="Kelch-type beta propeller"/>
    <property type="match status" value="2"/>
</dbReference>
<keyword evidence="2" id="KW-0677">Repeat</keyword>
<dbReference type="EMBL" id="CP149822">
    <property type="protein sequence ID" value="WZN40123.1"/>
    <property type="molecule type" value="Genomic_DNA"/>
</dbReference>
<protein>
    <submittedName>
        <fullName evidence="3">Kelch repeat-containing protein</fullName>
    </submittedName>
</protein>
<dbReference type="InterPro" id="IPR015915">
    <property type="entry name" value="Kelch-typ_b-propeller"/>
</dbReference>
<sequence length="340" mass="37012">MQKGKLFGWMLAAVVLSACSKNDDTEDENNGNWKELPEMSASPRSEAVAFVIGDTAYIGTGFDGDKQLRDFWKYNPANGWSQSANLPAEAAARSSATAFVIDKKAYVGTGFDGKVRLNDFWCYSPETGNWEKKAPLVGPDPSISLARRDAVSFAINGKGYVATGNDGSGTKDVWMYDPTADQWLARQSFGGSKRTEAVAFVLGQSAYIVTGTNNSELKNDMWVYDAAADNWTQKNKIANVSDESFDDEYNIVTSQAVAFAVNNKAYVVTGTGNGISKATWEYDGVTDRWTKVRDFEGAARYSAVAFVLGGRGHVAAGRTGSLPLDDVYHFEPNATYNEND</sequence>
<keyword evidence="1" id="KW-0880">Kelch repeat</keyword>
<evidence type="ECO:0000313" key="3">
    <source>
        <dbReference type="EMBL" id="WZN40123.1"/>
    </source>
</evidence>